<keyword evidence="8" id="KW-1185">Reference proteome</keyword>
<dbReference type="PANTHER" id="PTHR13890">
    <property type="entry name" value="RNA SPLICING PROTEIN MRS2, MITOCHONDRIAL"/>
    <property type="match status" value="1"/>
</dbReference>
<keyword evidence="3 6" id="KW-0812">Transmembrane</keyword>
<dbReference type="InterPro" id="IPR045863">
    <property type="entry name" value="CorA_TM1_TM2"/>
</dbReference>
<feature type="transmembrane region" description="Helical" evidence="6">
    <location>
        <begin position="259"/>
        <end position="282"/>
    </location>
</feature>
<dbReference type="SUPFAM" id="SSF144083">
    <property type="entry name" value="Magnesium transport protein CorA, transmembrane region"/>
    <property type="match status" value="1"/>
</dbReference>
<evidence type="ECO:0000256" key="4">
    <source>
        <dbReference type="ARBA" id="ARBA00022989"/>
    </source>
</evidence>
<evidence type="ECO:0000313" key="8">
    <source>
        <dbReference type="Proteomes" id="UP000289738"/>
    </source>
</evidence>
<keyword evidence="5 6" id="KW-0472">Membrane</keyword>
<name>A0A445D5J6_ARAHY</name>
<dbReference type="GO" id="GO:0016020">
    <property type="term" value="C:membrane"/>
    <property type="evidence" value="ECO:0007669"/>
    <property type="project" value="UniProtKB-SubCell"/>
</dbReference>
<dbReference type="InterPro" id="IPR039204">
    <property type="entry name" value="MRS2-like"/>
</dbReference>
<keyword evidence="4 6" id="KW-1133">Transmembrane helix</keyword>
<evidence type="ECO:0000256" key="6">
    <source>
        <dbReference type="SAM" id="Phobius"/>
    </source>
</evidence>
<gene>
    <name evidence="7" type="ORF">Ahy_A05g024179</name>
</gene>
<proteinExistence type="inferred from homology"/>
<evidence type="ECO:0000256" key="5">
    <source>
        <dbReference type="ARBA" id="ARBA00023136"/>
    </source>
</evidence>
<evidence type="ECO:0000256" key="1">
    <source>
        <dbReference type="ARBA" id="ARBA00004141"/>
    </source>
</evidence>
<dbReference type="Gene3D" id="1.20.58.340">
    <property type="entry name" value="Magnesium transport protein CorA, transmembrane region"/>
    <property type="match status" value="2"/>
</dbReference>
<evidence type="ECO:0000256" key="2">
    <source>
        <dbReference type="ARBA" id="ARBA00007535"/>
    </source>
</evidence>
<feature type="transmembrane region" description="Helical" evidence="6">
    <location>
        <begin position="226"/>
        <end position="247"/>
    </location>
</feature>
<comment type="subcellular location">
    <subcellularLocation>
        <location evidence="1">Membrane</location>
        <topology evidence="1">Multi-pass membrane protein</topology>
    </subcellularLocation>
</comment>
<evidence type="ECO:0008006" key="9">
    <source>
        <dbReference type="Google" id="ProtNLM"/>
    </source>
</evidence>
<dbReference type="Proteomes" id="UP000289738">
    <property type="component" value="Chromosome A05"/>
</dbReference>
<evidence type="ECO:0000313" key="7">
    <source>
        <dbReference type="EMBL" id="RYR58411.1"/>
    </source>
</evidence>
<organism evidence="7 8">
    <name type="scientific">Arachis hypogaea</name>
    <name type="common">Peanut</name>
    <dbReference type="NCBI Taxonomy" id="3818"/>
    <lineage>
        <taxon>Eukaryota</taxon>
        <taxon>Viridiplantae</taxon>
        <taxon>Streptophyta</taxon>
        <taxon>Embryophyta</taxon>
        <taxon>Tracheophyta</taxon>
        <taxon>Spermatophyta</taxon>
        <taxon>Magnoliopsida</taxon>
        <taxon>eudicotyledons</taxon>
        <taxon>Gunneridae</taxon>
        <taxon>Pentapetalae</taxon>
        <taxon>rosids</taxon>
        <taxon>fabids</taxon>
        <taxon>Fabales</taxon>
        <taxon>Fabaceae</taxon>
        <taxon>Papilionoideae</taxon>
        <taxon>50 kb inversion clade</taxon>
        <taxon>dalbergioids sensu lato</taxon>
        <taxon>Dalbergieae</taxon>
        <taxon>Pterocarpus clade</taxon>
        <taxon>Arachis</taxon>
    </lineage>
</organism>
<sequence length="346" mass="39242">MGGLVHKTHTVGSGECRSIWFYLHLQRDYLKILTCDLNHKAVKELEMEIYPVLDELASSISTLNLERVRRFKGHLLALTQRVQKVRDEIEHLMDDDGDMAEMCLTEKRRSSDMYPLNDCLHILTSSSGKEISKSAPNSPERSISGIPMLPRAFSIIGNSGKHGSSMGSSDNGERIQPLEMLLEAYFIVIDNTLNSLSSLKEYIDDTEDFINIKLGNIQNRLIQFELLLTAATLVAAVFAAVTAVFGMNFETTVFDYPSGFHWVLVVTGITCASLYFSFLFYFKYKKVLPGWQGCQIYIHYLFLNPPIHDNLFIIEALTIIINQDGIVRLGQLSRCRPRCLYNHAIF</sequence>
<comment type="caution">
    <text evidence="7">The sequence shown here is derived from an EMBL/GenBank/DDBJ whole genome shotgun (WGS) entry which is preliminary data.</text>
</comment>
<accession>A0A445D5J6</accession>
<dbReference type="AlphaFoldDB" id="A0A445D5J6"/>
<dbReference type="GO" id="GO:0015095">
    <property type="term" value="F:magnesium ion transmembrane transporter activity"/>
    <property type="evidence" value="ECO:0007669"/>
    <property type="project" value="TreeGrafter"/>
</dbReference>
<reference evidence="7 8" key="1">
    <citation type="submission" date="2019-01" db="EMBL/GenBank/DDBJ databases">
        <title>Sequencing of cultivated peanut Arachis hypogaea provides insights into genome evolution and oil improvement.</title>
        <authorList>
            <person name="Chen X."/>
        </authorList>
    </citation>
    <scope>NUCLEOTIDE SEQUENCE [LARGE SCALE GENOMIC DNA]</scope>
    <source>
        <strain evidence="8">cv. Fuhuasheng</strain>
        <tissue evidence="7">Leaves</tissue>
    </source>
</reference>
<evidence type="ECO:0000256" key="3">
    <source>
        <dbReference type="ARBA" id="ARBA00022692"/>
    </source>
</evidence>
<protein>
    <recommendedName>
        <fullName evidence="9">Magnesium transporter</fullName>
    </recommendedName>
</protein>
<dbReference type="PANTHER" id="PTHR13890:SF39">
    <property type="entry name" value="MAGNESIUM TRANSPORTER MRS2-5"/>
    <property type="match status" value="1"/>
</dbReference>
<dbReference type="Pfam" id="PF22099">
    <property type="entry name" value="MRS2-like"/>
    <property type="match status" value="1"/>
</dbReference>
<dbReference type="EMBL" id="SDMP01000005">
    <property type="protein sequence ID" value="RYR58411.1"/>
    <property type="molecule type" value="Genomic_DNA"/>
</dbReference>
<comment type="similarity">
    <text evidence="2">Belongs to the CorA metal ion transporter (MIT) (TC 1.A.35.5) family.</text>
</comment>